<accession>A0A821H8R0</accession>
<dbReference type="AlphaFoldDB" id="A0A821H8R0"/>
<dbReference type="Proteomes" id="UP000663862">
    <property type="component" value="Unassembled WGS sequence"/>
</dbReference>
<dbReference type="EMBL" id="CAJOBQ010007359">
    <property type="protein sequence ID" value="CAF4681823.1"/>
    <property type="molecule type" value="Genomic_DNA"/>
</dbReference>
<proteinExistence type="predicted"/>
<evidence type="ECO:0000313" key="1">
    <source>
        <dbReference type="EMBL" id="CAF4681823.1"/>
    </source>
</evidence>
<reference evidence="1" key="1">
    <citation type="submission" date="2021-02" db="EMBL/GenBank/DDBJ databases">
        <authorList>
            <person name="Nowell W R."/>
        </authorList>
    </citation>
    <scope>NUCLEOTIDE SEQUENCE</scope>
</reference>
<comment type="caution">
    <text evidence="1">The sequence shown here is derived from an EMBL/GenBank/DDBJ whole genome shotgun (WGS) entry which is preliminary data.</text>
</comment>
<name>A0A821H8R0_9BILA</name>
<gene>
    <name evidence="1" type="ORF">TSG867_LOCUS32418</name>
</gene>
<organism evidence="1 2">
    <name type="scientific">Rotaria socialis</name>
    <dbReference type="NCBI Taxonomy" id="392032"/>
    <lineage>
        <taxon>Eukaryota</taxon>
        <taxon>Metazoa</taxon>
        <taxon>Spiralia</taxon>
        <taxon>Gnathifera</taxon>
        <taxon>Rotifera</taxon>
        <taxon>Eurotatoria</taxon>
        <taxon>Bdelloidea</taxon>
        <taxon>Philodinida</taxon>
        <taxon>Philodinidae</taxon>
        <taxon>Rotaria</taxon>
    </lineage>
</organism>
<sequence>VVVNSMSGRDGLDFRSG</sequence>
<protein>
    <submittedName>
        <fullName evidence="1">Uncharacterized protein</fullName>
    </submittedName>
</protein>
<feature type="non-terminal residue" evidence="1">
    <location>
        <position position="1"/>
    </location>
</feature>
<evidence type="ECO:0000313" key="2">
    <source>
        <dbReference type="Proteomes" id="UP000663862"/>
    </source>
</evidence>